<dbReference type="Proteomes" id="UP001498421">
    <property type="component" value="Unassembled WGS sequence"/>
</dbReference>
<proteinExistence type="predicted"/>
<evidence type="ECO:0000313" key="2">
    <source>
        <dbReference type="Proteomes" id="UP001498421"/>
    </source>
</evidence>
<dbReference type="InterPro" id="IPR016813">
    <property type="entry name" value="NADH_Ub_cplx-1_21kDa"/>
</dbReference>
<protein>
    <recommendedName>
        <fullName evidence="3">NADH-ubiquinone oxidoreductase 21.3 kDa subunit</fullName>
    </recommendedName>
</protein>
<evidence type="ECO:0000313" key="1">
    <source>
        <dbReference type="EMBL" id="KAK7431775.1"/>
    </source>
</evidence>
<sequence>MSSQAVAKVAGEAMTIAKSTGVWETVRRFFAIDPERSNGVPLNPHFRYPAPGANDPLEYDDPVTLPAGDIAGNPYWKRDSRRSYPQLSVVNQAQFASLLSVGSAAAPKVDLIGEAGEQALVVAKQEAETGLAKALEKAPKDVTKDVFVNGLPPLPSGNSLASGAWDVHKYEVTDASYGEGYPCRSFK</sequence>
<dbReference type="PANTHER" id="PTHR37325:SF1">
    <property type="entry name" value="OXIDOREDUCTASE 21 KDA SUBUNIT, PUTATIVE (AFU_ORTHOLOGUE AFUA_4G05910)-RELATED"/>
    <property type="match status" value="1"/>
</dbReference>
<evidence type="ECO:0008006" key="3">
    <source>
        <dbReference type="Google" id="ProtNLM"/>
    </source>
</evidence>
<dbReference type="EMBL" id="JAZAVK010000009">
    <property type="protein sequence ID" value="KAK7431775.1"/>
    <property type="molecule type" value="Genomic_DNA"/>
</dbReference>
<accession>A0ABR1IDS0</accession>
<dbReference type="PIRSF" id="PIRSF022976">
    <property type="entry name" value="NADH_Oxi_21kDa"/>
    <property type="match status" value="1"/>
</dbReference>
<gene>
    <name evidence="1" type="ORF">QQZ08_001715</name>
</gene>
<name>A0ABR1IDS0_9HYPO</name>
<keyword evidence="2" id="KW-1185">Reference proteome</keyword>
<dbReference type="PANTHER" id="PTHR37325">
    <property type="entry name" value="OXIDOREDUCTASE 21 KDA SUBUNIT, PUTATIVE (AFU_ORTHOLOGUE AFUA_4G05910)-RELATED"/>
    <property type="match status" value="1"/>
</dbReference>
<organism evidence="1 2">
    <name type="scientific">Neonectria magnoliae</name>
    <dbReference type="NCBI Taxonomy" id="2732573"/>
    <lineage>
        <taxon>Eukaryota</taxon>
        <taxon>Fungi</taxon>
        <taxon>Dikarya</taxon>
        <taxon>Ascomycota</taxon>
        <taxon>Pezizomycotina</taxon>
        <taxon>Sordariomycetes</taxon>
        <taxon>Hypocreomycetidae</taxon>
        <taxon>Hypocreales</taxon>
        <taxon>Nectriaceae</taxon>
        <taxon>Neonectria</taxon>
    </lineage>
</organism>
<dbReference type="CDD" id="cd22849">
    <property type="entry name" value="NuzM"/>
    <property type="match status" value="1"/>
</dbReference>
<comment type="caution">
    <text evidence="1">The sequence shown here is derived from an EMBL/GenBank/DDBJ whole genome shotgun (WGS) entry which is preliminary data.</text>
</comment>
<reference evidence="1 2" key="1">
    <citation type="journal article" date="2025" name="Microbiol. Resour. Announc.">
        <title>Draft genome sequences for Neonectria magnoliae and Neonectria punicea, canker pathogens of Liriodendron tulipifera and Acer saccharum in West Virginia.</title>
        <authorList>
            <person name="Petronek H.M."/>
            <person name="Kasson M.T."/>
            <person name="Metheny A.M."/>
            <person name="Stauder C.M."/>
            <person name="Lovett B."/>
            <person name="Lynch S.C."/>
            <person name="Garnas J.R."/>
            <person name="Kasson L.R."/>
            <person name="Stajich J.E."/>
        </authorList>
    </citation>
    <scope>NUCLEOTIDE SEQUENCE [LARGE SCALE GENOMIC DNA]</scope>
    <source>
        <strain evidence="1 2">NRRL 64651</strain>
    </source>
</reference>